<name>A0A518CU01_9PLAN</name>
<evidence type="ECO:0000313" key="1">
    <source>
        <dbReference type="EMBL" id="QDU82678.1"/>
    </source>
</evidence>
<dbReference type="RefSeq" id="WP_144999076.1">
    <property type="nucleotide sequence ID" value="NZ_CP036281.1"/>
</dbReference>
<gene>
    <name evidence="1" type="ORF">Pla110_44390</name>
</gene>
<reference evidence="1 2" key="1">
    <citation type="submission" date="2019-02" db="EMBL/GenBank/DDBJ databases">
        <title>Deep-cultivation of Planctomycetes and their phenomic and genomic characterization uncovers novel biology.</title>
        <authorList>
            <person name="Wiegand S."/>
            <person name="Jogler M."/>
            <person name="Boedeker C."/>
            <person name="Pinto D."/>
            <person name="Vollmers J."/>
            <person name="Rivas-Marin E."/>
            <person name="Kohn T."/>
            <person name="Peeters S.H."/>
            <person name="Heuer A."/>
            <person name="Rast P."/>
            <person name="Oberbeckmann S."/>
            <person name="Bunk B."/>
            <person name="Jeske O."/>
            <person name="Meyerdierks A."/>
            <person name="Storesund J.E."/>
            <person name="Kallscheuer N."/>
            <person name="Luecker S."/>
            <person name="Lage O.M."/>
            <person name="Pohl T."/>
            <person name="Merkel B.J."/>
            <person name="Hornburger P."/>
            <person name="Mueller R.-W."/>
            <person name="Bruemmer F."/>
            <person name="Labrenz M."/>
            <person name="Spormann A.M."/>
            <person name="Op den Camp H."/>
            <person name="Overmann J."/>
            <person name="Amann R."/>
            <person name="Jetten M.S.M."/>
            <person name="Mascher T."/>
            <person name="Medema M.H."/>
            <person name="Devos D.P."/>
            <person name="Kaster A.-K."/>
            <person name="Ovreas L."/>
            <person name="Rohde M."/>
            <person name="Galperin M.Y."/>
            <person name="Jogler C."/>
        </authorList>
    </citation>
    <scope>NUCLEOTIDE SEQUENCE [LARGE SCALE GENOMIC DNA]</scope>
    <source>
        <strain evidence="1 2">Pla110</strain>
    </source>
</reference>
<evidence type="ECO:0000313" key="2">
    <source>
        <dbReference type="Proteomes" id="UP000317178"/>
    </source>
</evidence>
<dbReference type="EMBL" id="CP036281">
    <property type="protein sequence ID" value="QDU82678.1"/>
    <property type="molecule type" value="Genomic_DNA"/>
</dbReference>
<dbReference type="Proteomes" id="UP000317178">
    <property type="component" value="Chromosome"/>
</dbReference>
<accession>A0A518CU01</accession>
<dbReference type="AlphaFoldDB" id="A0A518CU01"/>
<dbReference type="OrthoDB" id="9946697at2"/>
<proteinExistence type="predicted"/>
<keyword evidence="2" id="KW-1185">Reference proteome</keyword>
<organism evidence="1 2">
    <name type="scientific">Polystyrenella longa</name>
    <dbReference type="NCBI Taxonomy" id="2528007"/>
    <lineage>
        <taxon>Bacteria</taxon>
        <taxon>Pseudomonadati</taxon>
        <taxon>Planctomycetota</taxon>
        <taxon>Planctomycetia</taxon>
        <taxon>Planctomycetales</taxon>
        <taxon>Planctomycetaceae</taxon>
        <taxon>Polystyrenella</taxon>
    </lineage>
</organism>
<dbReference type="KEGG" id="plon:Pla110_44390"/>
<protein>
    <submittedName>
        <fullName evidence="1">Uncharacterized protein</fullName>
    </submittedName>
</protein>
<sequence>MTISRLDLVEFPGPVYVKQITNQDWSSGIQSMMGYSGGSIVPTFGAHEMQIPEVTFTTTQLATLLGFTGPRGVAFASAVNTYQKLAGTVGNVARLTASHQRAQMTAGLVYLRSLELNNQNSGTAEVAIVSVYDGSNDPIVITGSVALPTSIEDTEHFRSGPVYINGSSVADVTRVRYETGIEIYTQNDGDSIWPDLIAIEKFEPTITIESTAVSAFAGTGIDGLALNGSTGVIAYGRKRTNNQAGGVAFVSGATGQHISLAGLNGRYFVSDLSGNGATPINTSIRCELTGTDDEDSIVTVSTTATLP</sequence>